<reference evidence="1 2" key="1">
    <citation type="journal article" date="2020" name="Nature">
        <title>Six reference-quality genomes reveal evolution of bat adaptations.</title>
        <authorList>
            <person name="Jebb D."/>
            <person name="Huang Z."/>
            <person name="Pippel M."/>
            <person name="Hughes G.M."/>
            <person name="Lavrichenko K."/>
            <person name="Devanna P."/>
            <person name="Winkler S."/>
            <person name="Jermiin L.S."/>
            <person name="Skirmuntt E.C."/>
            <person name="Katzourakis A."/>
            <person name="Burkitt-Gray L."/>
            <person name="Ray D.A."/>
            <person name="Sullivan K.A.M."/>
            <person name="Roscito J.G."/>
            <person name="Kirilenko B.M."/>
            <person name="Davalos L.M."/>
            <person name="Corthals A.P."/>
            <person name="Power M.L."/>
            <person name="Jones G."/>
            <person name="Ransome R.D."/>
            <person name="Dechmann D.K.N."/>
            <person name="Locatelli A.G."/>
            <person name="Puechmaille S.J."/>
            <person name="Fedrigo O."/>
            <person name="Jarvis E.D."/>
            <person name="Hiller M."/>
            <person name="Vernes S.C."/>
            <person name="Myers E.W."/>
            <person name="Teeling E.C."/>
        </authorList>
    </citation>
    <scope>NUCLEOTIDE SEQUENCE [LARGE SCALE GENOMIC DNA]</scope>
    <source>
        <strain evidence="1">MRouAeg1</strain>
        <tissue evidence="1">Muscle</tissue>
    </source>
</reference>
<keyword evidence="2" id="KW-1185">Reference proteome</keyword>
<dbReference type="Proteomes" id="UP000593571">
    <property type="component" value="Unassembled WGS sequence"/>
</dbReference>
<evidence type="ECO:0000313" key="2">
    <source>
        <dbReference type="Proteomes" id="UP000593571"/>
    </source>
</evidence>
<gene>
    <name evidence="1" type="ORF">HJG63_010719</name>
</gene>
<protein>
    <submittedName>
        <fullName evidence="1">Uncharacterized protein</fullName>
    </submittedName>
</protein>
<name>A0A7J8ILV5_ROUAE</name>
<organism evidence="1 2">
    <name type="scientific">Rousettus aegyptiacus</name>
    <name type="common">Egyptian fruit bat</name>
    <name type="synonym">Pteropus aegyptiacus</name>
    <dbReference type="NCBI Taxonomy" id="9407"/>
    <lineage>
        <taxon>Eukaryota</taxon>
        <taxon>Metazoa</taxon>
        <taxon>Chordata</taxon>
        <taxon>Craniata</taxon>
        <taxon>Vertebrata</taxon>
        <taxon>Euteleostomi</taxon>
        <taxon>Mammalia</taxon>
        <taxon>Eutheria</taxon>
        <taxon>Laurasiatheria</taxon>
        <taxon>Chiroptera</taxon>
        <taxon>Yinpterochiroptera</taxon>
        <taxon>Pteropodoidea</taxon>
        <taxon>Pteropodidae</taxon>
        <taxon>Rousettinae</taxon>
        <taxon>Rousettus</taxon>
    </lineage>
</organism>
<accession>A0A7J8ILV5</accession>
<dbReference type="EMBL" id="JACASE010000003">
    <property type="protein sequence ID" value="KAF6485564.1"/>
    <property type="molecule type" value="Genomic_DNA"/>
</dbReference>
<evidence type="ECO:0000313" key="1">
    <source>
        <dbReference type="EMBL" id="KAF6485564.1"/>
    </source>
</evidence>
<comment type="caution">
    <text evidence="1">The sequence shown here is derived from an EMBL/GenBank/DDBJ whole genome shotgun (WGS) entry which is preliminary data.</text>
</comment>
<dbReference type="AlphaFoldDB" id="A0A7J8ILV5"/>
<sequence>MRKWRSPLPQNGFPSYLYNRYCPKGRRPVDMCGLRIQTLLMATLWVVTGEILRVLDRSLNRVRERMLPLSPAPYPLAQWRGNVIPSPFPEVLVCCCGLSSCNSTWALSNLHAMCKKGWGWKRKL</sequence>
<proteinExistence type="predicted"/>